<proteinExistence type="predicted"/>
<evidence type="ECO:0000259" key="15">
    <source>
        <dbReference type="PROSITE" id="PS50109"/>
    </source>
</evidence>
<dbReference type="STRING" id="1122156.SAMN02745117_02359"/>
<evidence type="ECO:0000256" key="9">
    <source>
        <dbReference type="ARBA" id="ARBA00023012"/>
    </source>
</evidence>
<evidence type="ECO:0000256" key="11">
    <source>
        <dbReference type="ARBA" id="ARBA00037696"/>
    </source>
</evidence>
<comment type="function">
    <text evidence="11">Member of the two-component regulatory system NtrB/NtrC, which controls expression of the nitrogen-regulated (ntr) genes in response to nitrogen limitation. Under conditions of nitrogen limitation, NtrB autophosphorylates and transfers the phosphoryl group to NtrC. In the presence of nitrogen, acts as a phosphatase that dephosphorylates and inactivates NtrC.</text>
</comment>
<evidence type="ECO:0000256" key="7">
    <source>
        <dbReference type="ARBA" id="ARBA00022801"/>
    </source>
</evidence>
<dbReference type="EMBL" id="FQUZ01000032">
    <property type="protein sequence ID" value="SHF64619.1"/>
    <property type="molecule type" value="Genomic_DNA"/>
</dbReference>
<dbReference type="InterPro" id="IPR013767">
    <property type="entry name" value="PAS_fold"/>
</dbReference>
<keyword evidence="3" id="KW-0597">Phosphoprotein</keyword>
<dbReference type="NCBIfam" id="TIGR00229">
    <property type="entry name" value="sensory_box"/>
    <property type="match status" value="1"/>
</dbReference>
<dbReference type="Gene3D" id="1.10.287.130">
    <property type="match status" value="1"/>
</dbReference>
<accession>A0A1M5DC88</accession>
<keyword evidence="10" id="KW-0535">Nitrogen fixation</keyword>
<feature type="domain" description="Histidine kinase" evidence="15">
    <location>
        <begin position="132"/>
        <end position="349"/>
    </location>
</feature>
<comment type="catalytic activity">
    <reaction evidence="1">
        <text>ATP + protein L-histidine = ADP + protein N-phospho-L-histidine.</text>
        <dbReference type="EC" id="2.7.13.3"/>
    </reaction>
</comment>
<dbReference type="InterPro" id="IPR000014">
    <property type="entry name" value="PAS"/>
</dbReference>
<keyword evidence="8" id="KW-0067">ATP-binding</keyword>
<keyword evidence="6 17" id="KW-0418">Kinase</keyword>
<dbReference type="CDD" id="cd00130">
    <property type="entry name" value="PAS"/>
    <property type="match status" value="1"/>
</dbReference>
<dbReference type="SUPFAM" id="SSF47384">
    <property type="entry name" value="Homodimeric domain of signal transducing histidine kinase"/>
    <property type="match status" value="1"/>
</dbReference>
<dbReference type="PRINTS" id="PR00344">
    <property type="entry name" value="BCTRLSENSOR"/>
</dbReference>
<keyword evidence="9" id="KW-0902">Two-component regulatory system</keyword>
<dbReference type="GO" id="GO:0005524">
    <property type="term" value="F:ATP binding"/>
    <property type="evidence" value="ECO:0007669"/>
    <property type="project" value="UniProtKB-KW"/>
</dbReference>
<evidence type="ECO:0000256" key="14">
    <source>
        <dbReference type="ARBA" id="ARBA00043094"/>
    </source>
</evidence>
<keyword evidence="5" id="KW-0547">Nucleotide-binding</keyword>
<organism evidence="17 18">
    <name type="scientific">Lampropedia hyalina DSM 16112</name>
    <dbReference type="NCBI Taxonomy" id="1122156"/>
    <lineage>
        <taxon>Bacteria</taxon>
        <taxon>Pseudomonadati</taxon>
        <taxon>Pseudomonadota</taxon>
        <taxon>Betaproteobacteria</taxon>
        <taxon>Burkholderiales</taxon>
        <taxon>Comamonadaceae</taxon>
        <taxon>Lampropedia</taxon>
    </lineage>
</organism>
<dbReference type="NCBIfam" id="NF008293">
    <property type="entry name" value="PRK11073.1"/>
    <property type="match status" value="1"/>
</dbReference>
<evidence type="ECO:0000313" key="18">
    <source>
        <dbReference type="Proteomes" id="UP000184327"/>
    </source>
</evidence>
<keyword evidence="18" id="KW-1185">Reference proteome</keyword>
<protein>
    <recommendedName>
        <fullName evidence="12">Sensory histidine kinase/phosphatase NtrB</fullName>
        <ecNumber evidence="2">2.7.13.3</ecNumber>
    </recommendedName>
    <alternativeName>
        <fullName evidence="13">Nitrogen regulation protein NR(II)</fullName>
    </alternativeName>
    <alternativeName>
        <fullName evidence="14">Nitrogen regulator II</fullName>
    </alternativeName>
</protein>
<dbReference type="GO" id="GO:0000155">
    <property type="term" value="F:phosphorelay sensor kinase activity"/>
    <property type="evidence" value="ECO:0007669"/>
    <property type="project" value="InterPro"/>
</dbReference>
<evidence type="ECO:0000256" key="2">
    <source>
        <dbReference type="ARBA" id="ARBA00012438"/>
    </source>
</evidence>
<dbReference type="InterPro" id="IPR035965">
    <property type="entry name" value="PAS-like_dom_sf"/>
</dbReference>
<dbReference type="PROSITE" id="PS50112">
    <property type="entry name" value="PAS"/>
    <property type="match status" value="1"/>
</dbReference>
<dbReference type="InterPro" id="IPR004358">
    <property type="entry name" value="Sig_transdc_His_kin-like_C"/>
</dbReference>
<dbReference type="PANTHER" id="PTHR43065:SF16">
    <property type="entry name" value="SENSORY HISTIDINE KINASE_PHOSPHATASE NTRB"/>
    <property type="match status" value="1"/>
</dbReference>
<dbReference type="Gene3D" id="3.30.565.10">
    <property type="entry name" value="Histidine kinase-like ATPase, C-terminal domain"/>
    <property type="match status" value="1"/>
</dbReference>
<gene>
    <name evidence="17" type="ORF">SAMN02745117_02359</name>
</gene>
<dbReference type="SMART" id="SM00388">
    <property type="entry name" value="HisKA"/>
    <property type="match status" value="1"/>
</dbReference>
<dbReference type="AlphaFoldDB" id="A0A1M5DC88"/>
<evidence type="ECO:0000256" key="8">
    <source>
        <dbReference type="ARBA" id="ARBA00022840"/>
    </source>
</evidence>
<evidence type="ECO:0000256" key="13">
    <source>
        <dbReference type="ARBA" id="ARBA00042313"/>
    </source>
</evidence>
<dbReference type="Gene3D" id="3.30.450.20">
    <property type="entry name" value="PAS domain"/>
    <property type="match status" value="1"/>
</dbReference>
<keyword evidence="7" id="KW-0378">Hydrolase</keyword>
<evidence type="ECO:0000256" key="6">
    <source>
        <dbReference type="ARBA" id="ARBA00022777"/>
    </source>
</evidence>
<dbReference type="InterPro" id="IPR005467">
    <property type="entry name" value="His_kinase_dom"/>
</dbReference>
<dbReference type="InterPro" id="IPR003594">
    <property type="entry name" value="HATPase_dom"/>
</dbReference>
<dbReference type="OrthoDB" id="9789238at2"/>
<evidence type="ECO:0000256" key="4">
    <source>
        <dbReference type="ARBA" id="ARBA00022679"/>
    </source>
</evidence>
<evidence type="ECO:0000256" key="10">
    <source>
        <dbReference type="ARBA" id="ARBA00023231"/>
    </source>
</evidence>
<dbReference type="SUPFAM" id="SSF55874">
    <property type="entry name" value="ATPase domain of HSP90 chaperone/DNA topoisomerase II/histidine kinase"/>
    <property type="match status" value="1"/>
</dbReference>
<evidence type="ECO:0000313" key="17">
    <source>
        <dbReference type="EMBL" id="SHF64619.1"/>
    </source>
</evidence>
<sequence>MLFNLDSLTTLIALIDNEGRIQYANAALENALGLSRKRMGGMHFAHFLEEPELLEQALRKAQNSRHYSVFHFDAALHGMLNTPLSNVQINLLRAEKPSGWMLELWPLKEQSRLHNDERFQEQAEANKMLLRNLAHEIKNPLGGIRGAAQLLEMELGHSSLDEYTQVIIHEADRLQNLLDRLLEPHRHPQKLEMVNIHEVCEHVRSLVLLEYPHGLHIVQDYDISLPDFLGDKNQLIQTLLNIVRNAAQALAQRIAHNDGTIELRTRAAWQVTVGRQLHKLALQLHVIDNGPGISEELRDRIFLPLVSGRDGGSGLGLSLAQTFIQRHGGMIECNSSPGRTEFIVTIPLA</sequence>
<dbReference type="InterPro" id="IPR036097">
    <property type="entry name" value="HisK_dim/P_sf"/>
</dbReference>
<dbReference type="Pfam" id="PF02518">
    <property type="entry name" value="HATPase_c"/>
    <property type="match status" value="1"/>
</dbReference>
<dbReference type="PANTHER" id="PTHR43065">
    <property type="entry name" value="SENSOR HISTIDINE KINASE"/>
    <property type="match status" value="1"/>
</dbReference>
<evidence type="ECO:0000256" key="12">
    <source>
        <dbReference type="ARBA" id="ARBA00039567"/>
    </source>
</evidence>
<evidence type="ECO:0000256" key="1">
    <source>
        <dbReference type="ARBA" id="ARBA00000085"/>
    </source>
</evidence>
<dbReference type="InterPro" id="IPR036890">
    <property type="entry name" value="HATPase_C_sf"/>
</dbReference>
<dbReference type="RefSeq" id="WP_073356886.1">
    <property type="nucleotide sequence ID" value="NZ_FQUZ01000032.1"/>
</dbReference>
<keyword evidence="4" id="KW-0808">Transferase</keyword>
<dbReference type="EC" id="2.7.13.3" evidence="2"/>
<dbReference type="SUPFAM" id="SSF55785">
    <property type="entry name" value="PYP-like sensor domain (PAS domain)"/>
    <property type="match status" value="1"/>
</dbReference>
<name>A0A1M5DC88_9BURK</name>
<dbReference type="GO" id="GO:0006355">
    <property type="term" value="P:regulation of DNA-templated transcription"/>
    <property type="evidence" value="ECO:0007669"/>
    <property type="project" value="InterPro"/>
</dbReference>
<dbReference type="Pfam" id="PF00989">
    <property type="entry name" value="PAS"/>
    <property type="match status" value="1"/>
</dbReference>
<dbReference type="PROSITE" id="PS50109">
    <property type="entry name" value="HIS_KIN"/>
    <property type="match status" value="1"/>
</dbReference>
<dbReference type="Proteomes" id="UP000184327">
    <property type="component" value="Unassembled WGS sequence"/>
</dbReference>
<evidence type="ECO:0000256" key="5">
    <source>
        <dbReference type="ARBA" id="ARBA00022741"/>
    </source>
</evidence>
<reference evidence="17 18" key="1">
    <citation type="submission" date="2016-11" db="EMBL/GenBank/DDBJ databases">
        <authorList>
            <person name="Jaros S."/>
            <person name="Januszkiewicz K."/>
            <person name="Wedrychowicz H."/>
        </authorList>
    </citation>
    <scope>NUCLEOTIDE SEQUENCE [LARGE SCALE GENOMIC DNA]</scope>
    <source>
        <strain evidence="17 18">DSM 16112</strain>
    </source>
</reference>
<dbReference type="SMART" id="SM00387">
    <property type="entry name" value="HATPase_c"/>
    <property type="match status" value="1"/>
</dbReference>
<evidence type="ECO:0000256" key="3">
    <source>
        <dbReference type="ARBA" id="ARBA00022553"/>
    </source>
</evidence>
<dbReference type="GO" id="GO:0016787">
    <property type="term" value="F:hydrolase activity"/>
    <property type="evidence" value="ECO:0007669"/>
    <property type="project" value="UniProtKB-KW"/>
</dbReference>
<dbReference type="InterPro" id="IPR003661">
    <property type="entry name" value="HisK_dim/P_dom"/>
</dbReference>
<evidence type="ECO:0000259" key="16">
    <source>
        <dbReference type="PROSITE" id="PS50112"/>
    </source>
</evidence>
<dbReference type="Pfam" id="PF00512">
    <property type="entry name" value="HisKA"/>
    <property type="match status" value="1"/>
</dbReference>
<dbReference type="CDD" id="cd00082">
    <property type="entry name" value="HisKA"/>
    <property type="match status" value="1"/>
</dbReference>
<feature type="domain" description="PAS" evidence="16">
    <location>
        <begin position="1"/>
        <end position="52"/>
    </location>
</feature>